<dbReference type="PANTHER" id="PTHR43267">
    <property type="entry name" value="TRNA THREONYLCARBAMOYLADENOSINE DEHYDRATASE"/>
    <property type="match status" value="1"/>
</dbReference>
<dbReference type="GO" id="GO:0061504">
    <property type="term" value="P:cyclic threonylcarbamoyladenosine biosynthetic process"/>
    <property type="evidence" value="ECO:0007669"/>
    <property type="project" value="TreeGrafter"/>
</dbReference>
<evidence type="ECO:0000313" key="3">
    <source>
        <dbReference type="EMBL" id="EET25428.1"/>
    </source>
</evidence>
<proteinExistence type="predicted"/>
<dbReference type="HOGENOM" id="CLU_032708_1_0_6"/>
<accession>A0A0X1L4J9</accession>
<dbReference type="AlphaFoldDB" id="A0A0X1L4J9"/>
<dbReference type="EMBL" id="DS990140">
    <property type="protein sequence ID" value="EET25428.1"/>
    <property type="molecule type" value="Genomic_DNA"/>
</dbReference>
<gene>
    <name evidence="3" type="ORF">VchoM_03455</name>
</gene>
<dbReference type="PANTHER" id="PTHR43267:SF1">
    <property type="entry name" value="TRNA THREONYLCARBAMOYLADENOSINE DEHYDRATASE"/>
    <property type="match status" value="1"/>
</dbReference>
<dbReference type="Pfam" id="PF14461">
    <property type="entry name" value="Prok-E2_B"/>
    <property type="match status" value="1"/>
</dbReference>
<dbReference type="InterPro" id="IPR000594">
    <property type="entry name" value="ThiF_NAD_FAD-bd"/>
</dbReference>
<dbReference type="InterPro" id="IPR035985">
    <property type="entry name" value="Ubiquitin-activating_enz"/>
</dbReference>
<organism evidence="3">
    <name type="scientific">Vibrio cholerae (strain MO10)</name>
    <dbReference type="NCBI Taxonomy" id="345072"/>
    <lineage>
        <taxon>Bacteria</taxon>
        <taxon>Pseudomonadati</taxon>
        <taxon>Pseudomonadota</taxon>
        <taxon>Gammaproteobacteria</taxon>
        <taxon>Vibrionales</taxon>
        <taxon>Vibrionaceae</taxon>
        <taxon>Vibrio</taxon>
    </lineage>
</organism>
<dbReference type="InterPro" id="IPR032701">
    <property type="entry name" value="Prok-E2_B_dom"/>
</dbReference>
<dbReference type="InterPro" id="IPR045886">
    <property type="entry name" value="ThiF/MoeB/HesA"/>
</dbReference>
<evidence type="ECO:0000259" key="2">
    <source>
        <dbReference type="Pfam" id="PF14461"/>
    </source>
</evidence>
<dbReference type="GO" id="GO:0008641">
    <property type="term" value="F:ubiquitin-like modifier activating enzyme activity"/>
    <property type="evidence" value="ECO:0007669"/>
    <property type="project" value="InterPro"/>
</dbReference>
<feature type="domain" description="THIF-type NAD/FAD binding fold" evidence="1">
    <location>
        <begin position="339"/>
        <end position="545"/>
    </location>
</feature>
<dbReference type="SMR" id="A0A0X1L4J9"/>
<sequence>MKQELHHTLLGCGFRYTPAKQMPKGILLDTKSRRKGYYVKEYSTKGGVFVIALVLWNDPHIQLPFAYILQQPEQYKGRLLPHINFGFCLCYVTQMEADWNSNDLKSTYQDVDEQIQLTLDNSVASVESGTSNDVELEGEFSAYWQSEEELYLLAKPSRKAQLKAHLVEAELSSGSIRREYVAACSEQSEELVKWLNQRKFDESSLQEVSITTHCISVKPNRLAGVNWPPSCLREVLSWLKLVDYSAHARTVTLLMAKRTKRHILLFDVEGQDELAVYLELNLDVIGKRYFGRNAARKRNINNEAALLGGKFVSANFKRLGVTRADRDTLLSRNQSRPDVGNLSQKRIALIGCGTIGGYLAELLLRSGAGCGENYFHLYDNDSFKPHNFARHSLTAHNFGLAKSIALANSLKEAVHIAQSIKGIDRQFPIQADVLSKYDIVIDATGRPPVSKRLAAVARTLIADIRPVLIHAFNDGNGRASKVLVDDGRCCYGCMMADPAVYRNNIDLRFEGIDLAKEKHISCGSTYTPYDAAVSHITAALAQEAVLNTLEHTLPWNYSEHMLDGSRSKKPRTLKRFSGCNICDE</sequence>
<dbReference type="Proteomes" id="UP000004687">
    <property type="component" value="Unassembled WGS sequence"/>
</dbReference>
<dbReference type="Gene3D" id="3.40.50.720">
    <property type="entry name" value="NAD(P)-binding Rossmann-like Domain"/>
    <property type="match status" value="1"/>
</dbReference>
<evidence type="ECO:0000259" key="1">
    <source>
        <dbReference type="Pfam" id="PF00899"/>
    </source>
</evidence>
<dbReference type="CDD" id="cd01483">
    <property type="entry name" value="E1_enzyme_family"/>
    <property type="match status" value="1"/>
</dbReference>
<dbReference type="Pfam" id="PF00899">
    <property type="entry name" value="ThiF"/>
    <property type="match status" value="1"/>
</dbReference>
<dbReference type="SUPFAM" id="SSF69572">
    <property type="entry name" value="Activating enzymes of the ubiquitin-like proteins"/>
    <property type="match status" value="1"/>
</dbReference>
<name>A0A0X1L4J9_VIBCO</name>
<reference evidence="3" key="2">
    <citation type="submission" date="2008-07" db="EMBL/GenBank/DDBJ databases">
        <authorList>
            <consortium name="Broad Institute Genome Sequencing Platform"/>
            <person name="Colwell R."/>
            <person name="Grim C.J."/>
            <person name="Young S."/>
            <person name="Jaffe D."/>
            <person name="Gnerre S."/>
            <person name="Berlin A."/>
            <person name="Heiman D."/>
            <person name="Hepburn T."/>
            <person name="Shea T."/>
            <person name="Sykes S."/>
            <person name="Alvarado L."/>
            <person name="Kodira C."/>
            <person name="Heidelberg J."/>
            <person name="Lander E."/>
            <person name="Galagan J."/>
            <person name="Nusbaum C."/>
            <person name="Birren B."/>
        </authorList>
    </citation>
    <scope>NUCLEOTIDE SEQUENCE [LARGE SCALE GENOMIC DNA]</scope>
    <source>
        <strain evidence="3">MO10</strain>
    </source>
</reference>
<reference evidence="3" key="1">
    <citation type="submission" date="2005-09" db="EMBL/GenBank/DDBJ databases">
        <title>Annotation of Vibrio cholerae MO10.</title>
        <authorList>
            <person name="Colwell R."/>
            <person name="Grim C.J."/>
            <person name="Young S."/>
            <person name="Jaffe D."/>
            <person name="Gnerre S."/>
            <person name="Berlin A."/>
            <person name="Heiman D."/>
            <person name="Hepburn T."/>
            <person name="Shea T."/>
            <person name="Sykes S."/>
            <person name="Yandava C."/>
            <person name="Alvarado L."/>
            <person name="Kodira C."/>
            <person name="Borodovsky M."/>
            <person name="Heidelberg J."/>
            <person name="Lander E."/>
            <person name="Galagan J."/>
            <person name="Nusbaum C."/>
            <person name="Birren B."/>
        </authorList>
    </citation>
    <scope>NUCLEOTIDE SEQUENCE [LARGE SCALE GENOMIC DNA]</scope>
    <source>
        <strain evidence="3">MO10</strain>
    </source>
</reference>
<protein>
    <submittedName>
        <fullName evidence="3">Uncharacterized protein</fullName>
    </submittedName>
</protein>
<feature type="domain" description="Prokaryotic E2 family B" evidence="2">
    <location>
        <begin position="12"/>
        <end position="152"/>
    </location>
</feature>
<dbReference type="RefSeq" id="WP_001884104.1">
    <property type="nucleotide sequence ID" value="NZ_CP060094.1"/>
</dbReference>
<dbReference type="GO" id="GO:0061503">
    <property type="term" value="F:tRNA threonylcarbamoyladenosine dehydratase"/>
    <property type="evidence" value="ECO:0007669"/>
    <property type="project" value="TreeGrafter"/>
</dbReference>